<feature type="domain" description="Secretion system C-terminal sorting" evidence="1">
    <location>
        <begin position="1074"/>
        <end position="1143"/>
    </location>
</feature>
<proteinExistence type="predicted"/>
<reference evidence="2 3" key="1">
    <citation type="submission" date="2015-08" db="EMBL/GenBank/DDBJ databases">
        <title>Complete genome sequence of Rufibacter tibetensis strain 1351t, a radiation-resistant bacterium from tibet plateau.</title>
        <authorList>
            <person name="Dai J."/>
        </authorList>
    </citation>
    <scope>NUCLEOTIDE SEQUENCE [LARGE SCALE GENOMIC DNA]</scope>
    <source>
        <strain evidence="2 3">1351</strain>
    </source>
</reference>
<evidence type="ECO:0000259" key="1">
    <source>
        <dbReference type="Pfam" id="PF18962"/>
    </source>
</evidence>
<evidence type="ECO:0000313" key="3">
    <source>
        <dbReference type="Proteomes" id="UP000061382"/>
    </source>
</evidence>
<name>A0A0P0BZ20_9BACT</name>
<accession>A0A0P0BZ20</accession>
<dbReference type="NCBIfam" id="TIGR04183">
    <property type="entry name" value="Por_Secre_tail"/>
    <property type="match status" value="1"/>
</dbReference>
<evidence type="ECO:0000313" key="2">
    <source>
        <dbReference type="EMBL" id="ALI97715.1"/>
    </source>
</evidence>
<dbReference type="PATRIC" id="fig|512763.3.peg.62"/>
<dbReference type="InterPro" id="IPR013783">
    <property type="entry name" value="Ig-like_fold"/>
</dbReference>
<organism evidence="2 3">
    <name type="scientific">Rufibacter tibetensis</name>
    <dbReference type="NCBI Taxonomy" id="512763"/>
    <lineage>
        <taxon>Bacteria</taxon>
        <taxon>Pseudomonadati</taxon>
        <taxon>Bacteroidota</taxon>
        <taxon>Cytophagia</taxon>
        <taxon>Cytophagales</taxon>
        <taxon>Hymenobacteraceae</taxon>
        <taxon>Rufibacter</taxon>
    </lineage>
</organism>
<dbReference type="AlphaFoldDB" id="A0A0P0BZ20"/>
<dbReference type="Pfam" id="PF18962">
    <property type="entry name" value="Por_Secre_tail"/>
    <property type="match status" value="1"/>
</dbReference>
<dbReference type="STRING" id="512763.DC20_00295"/>
<dbReference type="InterPro" id="IPR026444">
    <property type="entry name" value="Secre_tail"/>
</dbReference>
<sequence>MTYVVGDYRTTGSGTLNSTVENKLLEQYTSEGTWVVASSQLPSTATLFIEHDIQLAGTLQLSNLHIASNKVFTVSANASLVAGNKLTVAASAEMVQEGSVESRGLLQLQPLSKLTIKSPTYKASSPIWAGTEEIDATSEVRIVSAASNAVLFSSSQLSAQPHGYWFGKLSIAPTSTNGQWHLTDSSAPLAAQTFSTSLPASSSLLLLAGTGLSLQFGQDLRLSGGTYVMQNQSSGTGMLSITGELALQNATLSLNQTSSSEAITTINLKGHLSLDATSIIHNSSTVDTKASGIRFNGNTWQTIQVAGQVNHVSLFVGAGAQVKLGHSLRLNPINSVYAGTLVVENGGNLDFGTDATGNGFQVQGQGYFRMDQGGTLYITSAQGINTTGTEGNVQVSESRRAFTTLGTFIYNGKVPQQTGNAFPTTASGKVVIIDNPASVTLTNTIGFSVNTSVSPHGGRLEIKQGTFITTPTADVTGGGRLVMSGGTYRIARLGTIVPQLTGAYELTGGTIELNGNGEQILRGGTSYTYYNVLISGINENGTNAKTISTTTTINQNLTILPNAILDISNKSLKGDAGLTMTGGLFRTSRTSGSLPELLGRNTSYNLSGGTIEFYGSTNGQNQSIRGTYGTSQKIIYHNLLLTAAEANTLNETGNQLFSANFDVAGTLTVKAPAVLQIASNRAVGGTGNFIVEPGATLLYGSPQGIKLTGTGTLDGNVRVSGTRSFSPLANYGFIGNSDMVTGDGLPGTVANLLVAKISGGVTLSKPVQVTHVFTHKSGLFKTDVHELFLLKEETSVLQLTDPNFYIQGNLRRAVGSSGTYSFPVGNGAGKRQFDIISNGLSGNDFRSIVVGFKPLPSAQSASDMSLTENGLTYTHIESEGVWFVEPNTTPANGNFTALASLNGFTNLSDNRFALLVRPIGSINNKDWTTGGGTLEDAGKDGRTVSSGYAKRSFITTFGQVGIANIETVLPVTWLHVKAERKNQQVQVLWATATEINNDRFEVECSKDGKNFLKVGEVAGAGNSIITKEYQFQHVSPETATAYYRVKQIDFDGKYEYSKVVAVKAGKEALAQVALYPNPSQDFLHLLNITIEPSTMIEILDAKGKRINQIKPVLTGEATVVPVQHLSSGTYILRIQKAGTILQQRFVKL</sequence>
<protein>
    <recommendedName>
        <fullName evidence="1">Secretion system C-terminal sorting domain-containing protein</fullName>
    </recommendedName>
</protein>
<dbReference type="KEGG" id="rti:DC20_00295"/>
<dbReference type="Gene3D" id="2.60.40.10">
    <property type="entry name" value="Immunoglobulins"/>
    <property type="match status" value="1"/>
</dbReference>
<dbReference type="EMBL" id="CP012643">
    <property type="protein sequence ID" value="ALI97715.1"/>
    <property type="molecule type" value="Genomic_DNA"/>
</dbReference>
<keyword evidence="3" id="KW-1185">Reference proteome</keyword>
<gene>
    <name evidence="2" type="ORF">DC20_00295</name>
</gene>
<dbReference type="Proteomes" id="UP000061382">
    <property type="component" value="Chromosome"/>
</dbReference>